<evidence type="ECO:0000259" key="3">
    <source>
        <dbReference type="Pfam" id="PF06863"/>
    </source>
</evidence>
<accession>A0A4Y3IT72</accession>
<organism evidence="4 5">
    <name type="scientific">Vibrio comitans NBRC 102076</name>
    <dbReference type="NCBI Taxonomy" id="1219078"/>
    <lineage>
        <taxon>Bacteria</taxon>
        <taxon>Pseudomonadati</taxon>
        <taxon>Pseudomonadota</taxon>
        <taxon>Gammaproteobacteria</taxon>
        <taxon>Vibrionales</taxon>
        <taxon>Vibrionaceae</taxon>
        <taxon>Vibrio</taxon>
    </lineage>
</organism>
<dbReference type="RefSeq" id="WP_141272284.1">
    <property type="nucleotide sequence ID" value="NZ_BJLH01000014.1"/>
</dbReference>
<protein>
    <recommendedName>
        <fullName evidence="6">DUF1254 domain-containing protein</fullName>
    </recommendedName>
</protein>
<evidence type="ECO:0000256" key="1">
    <source>
        <dbReference type="SAM" id="SignalP"/>
    </source>
</evidence>
<dbReference type="Pfam" id="PF06863">
    <property type="entry name" value="DUF1254"/>
    <property type="match status" value="1"/>
</dbReference>
<keyword evidence="1" id="KW-0732">Signal</keyword>
<feature type="domain" description="DUF1254" evidence="3">
    <location>
        <begin position="74"/>
        <end position="196"/>
    </location>
</feature>
<gene>
    <name evidence="4" type="ORF">VCO01S_31230</name>
</gene>
<dbReference type="InterPro" id="IPR010621">
    <property type="entry name" value="DUF1214"/>
</dbReference>
<name>A0A4Y3IT72_9VIBR</name>
<reference evidence="4 5" key="1">
    <citation type="submission" date="2019-06" db="EMBL/GenBank/DDBJ databases">
        <title>Whole genome shotgun sequence of Vibrio comitans NBRC 102076.</title>
        <authorList>
            <person name="Hosoyama A."/>
            <person name="Uohara A."/>
            <person name="Ohji S."/>
            <person name="Ichikawa N."/>
        </authorList>
    </citation>
    <scope>NUCLEOTIDE SEQUENCE [LARGE SCALE GENOMIC DNA]</scope>
    <source>
        <strain evidence="4 5">NBRC 102076</strain>
    </source>
</reference>
<proteinExistence type="predicted"/>
<dbReference type="OrthoDB" id="272779at2"/>
<evidence type="ECO:0000313" key="4">
    <source>
        <dbReference type="EMBL" id="GEA61930.1"/>
    </source>
</evidence>
<feature type="chain" id="PRO_5021454612" description="DUF1254 domain-containing protein" evidence="1">
    <location>
        <begin position="24"/>
        <end position="452"/>
    </location>
</feature>
<dbReference type="Proteomes" id="UP000318242">
    <property type="component" value="Unassembled WGS sequence"/>
</dbReference>
<sequence length="452" mass="51056">MKRTFIAVALTSALFATPLVASAEDTIRFTQASEAVQAQDQQKIAQLAYEYAYSIDEAYKYFYHTAIEADYPLNRFENIRILADHTYTAHPTINNDTLHVMGWMDLAAEPVIITIPKQDEGRYWLLHTMDMGHYTDSTIGSVAYGAEGGMFMYALEGWEGEVPESVTEVIYVEHPISKLMGRIMDTGGEDSVKARRNMDGWNLRTLSEFLGEKGPDPVVRDYPNPADTNWIERVNFVLSEGTMRDHDADLLEQFSLLKLGEPVGTKFTTAELKLIEQGEKDGFEHISNAGFDDSRLILGTREEMSIVPSFQHAFGTYLGQWGLPAEHTLYQGVYVDSEGQQLDGSKYDYTVTFTAPPIEDGGFWSYTNYGGESLIMEYNELNRHSRGDRTMVPNEDGTYTLTMSAKTEDKADDPNFLPIPNGTWYSVLRIYTPGEDAREDVWQSAPFIRVEK</sequence>
<keyword evidence="5" id="KW-1185">Reference proteome</keyword>
<evidence type="ECO:0000259" key="2">
    <source>
        <dbReference type="Pfam" id="PF06742"/>
    </source>
</evidence>
<dbReference type="PANTHER" id="PTHR36509:SF2">
    <property type="entry name" value="BLL3101 PROTEIN"/>
    <property type="match status" value="1"/>
</dbReference>
<dbReference type="EMBL" id="BJLH01000014">
    <property type="protein sequence ID" value="GEA61930.1"/>
    <property type="molecule type" value="Genomic_DNA"/>
</dbReference>
<dbReference type="Gene3D" id="2.60.120.1600">
    <property type="match status" value="1"/>
</dbReference>
<feature type="domain" description="DUF1214" evidence="2">
    <location>
        <begin position="329"/>
        <end position="434"/>
    </location>
</feature>
<comment type="caution">
    <text evidence="4">The sequence shown here is derived from an EMBL/GenBank/DDBJ whole genome shotgun (WGS) entry which is preliminary data.</text>
</comment>
<dbReference type="SUPFAM" id="SSF160935">
    <property type="entry name" value="VPA0735-like"/>
    <property type="match status" value="1"/>
</dbReference>
<dbReference type="Gene3D" id="2.60.40.1610">
    <property type="entry name" value="Domain of unknown function DUF1254"/>
    <property type="match status" value="1"/>
</dbReference>
<dbReference type="AlphaFoldDB" id="A0A4Y3IT72"/>
<dbReference type="InterPro" id="IPR010679">
    <property type="entry name" value="DUF1254"/>
</dbReference>
<dbReference type="Pfam" id="PF06742">
    <property type="entry name" value="DUF1214"/>
    <property type="match status" value="1"/>
</dbReference>
<feature type="signal peptide" evidence="1">
    <location>
        <begin position="1"/>
        <end position="23"/>
    </location>
</feature>
<evidence type="ECO:0000313" key="5">
    <source>
        <dbReference type="Proteomes" id="UP000318242"/>
    </source>
</evidence>
<evidence type="ECO:0008006" key="6">
    <source>
        <dbReference type="Google" id="ProtNLM"/>
    </source>
</evidence>
<dbReference type="PANTHER" id="PTHR36509">
    <property type="entry name" value="BLL3101 PROTEIN"/>
    <property type="match status" value="1"/>
</dbReference>
<dbReference type="InterPro" id="IPR037050">
    <property type="entry name" value="DUF1254_sf"/>
</dbReference>